<evidence type="ECO:0000256" key="1">
    <source>
        <dbReference type="SAM" id="SignalP"/>
    </source>
</evidence>
<organism evidence="3 4">
    <name type="scientific">Paracoccus rhizosphaerae</name>
    <dbReference type="NCBI Taxonomy" id="1133347"/>
    <lineage>
        <taxon>Bacteria</taxon>
        <taxon>Pseudomonadati</taxon>
        <taxon>Pseudomonadota</taxon>
        <taxon>Alphaproteobacteria</taxon>
        <taxon>Rhodobacterales</taxon>
        <taxon>Paracoccaceae</taxon>
        <taxon>Paracoccus</taxon>
    </lineage>
</organism>
<dbReference type="Gene3D" id="1.10.101.10">
    <property type="entry name" value="PGBD-like superfamily/PGBD"/>
    <property type="match status" value="3"/>
</dbReference>
<name>A0ABV6CLL9_9RHOB</name>
<dbReference type="InterPro" id="IPR036365">
    <property type="entry name" value="PGBD-like_sf"/>
</dbReference>
<evidence type="ECO:0000313" key="3">
    <source>
        <dbReference type="EMBL" id="MFC0201628.1"/>
    </source>
</evidence>
<dbReference type="InterPro" id="IPR002477">
    <property type="entry name" value="Peptidoglycan-bd-like"/>
</dbReference>
<feature type="signal peptide" evidence="1">
    <location>
        <begin position="1"/>
        <end position="24"/>
    </location>
</feature>
<dbReference type="Proteomes" id="UP001589795">
    <property type="component" value="Unassembled WGS sequence"/>
</dbReference>
<dbReference type="InterPro" id="IPR036366">
    <property type="entry name" value="PGBDSf"/>
</dbReference>
<keyword evidence="4" id="KW-1185">Reference proteome</keyword>
<dbReference type="SUPFAM" id="SSF47090">
    <property type="entry name" value="PGBD-like"/>
    <property type="match status" value="3"/>
</dbReference>
<evidence type="ECO:0000313" key="4">
    <source>
        <dbReference type="Proteomes" id="UP001589795"/>
    </source>
</evidence>
<dbReference type="RefSeq" id="WP_265508365.1">
    <property type="nucleotide sequence ID" value="NZ_JAOTBE010000072.1"/>
</dbReference>
<feature type="domain" description="Peptidoglycan binding-like" evidence="2">
    <location>
        <begin position="280"/>
        <end position="333"/>
    </location>
</feature>
<feature type="domain" description="Peptidoglycan binding-like" evidence="2">
    <location>
        <begin position="108"/>
        <end position="162"/>
    </location>
</feature>
<accession>A0ABV6CLL9</accession>
<evidence type="ECO:0000259" key="2">
    <source>
        <dbReference type="Pfam" id="PF01471"/>
    </source>
</evidence>
<comment type="caution">
    <text evidence="3">The sequence shown here is derived from an EMBL/GenBank/DDBJ whole genome shotgun (WGS) entry which is preliminary data.</text>
</comment>
<gene>
    <name evidence="3" type="ORF">ACFFIZ_15295</name>
</gene>
<dbReference type="Pfam" id="PF01471">
    <property type="entry name" value="PG_binding_1"/>
    <property type="match status" value="3"/>
</dbReference>
<feature type="chain" id="PRO_5047341413" evidence="1">
    <location>
        <begin position="25"/>
        <end position="340"/>
    </location>
</feature>
<sequence>MVQRVHLSLVLASLISVSSHQAHADPDLGEVVGTIARTVLEQQQAAHERALWEGVVANGSSAAYRQYLDTYPQGPNAKDARDRLARLEADRAAENRAAQAEAQLGLTQADRVAIQQRLAAGGYYKAGIDGVFGAGTRRAIQAWQDANALEDTGYLNAQQQRVLLNRTQAAPAPAAPVANVPDTSAAQAELNLGLTRAQRVQIQRDLTTLGYDPKGVDGLFGAGTRQAIRAWQRNTGQRATGFVTAAQVSSLHADAEARDPATEENQAAAINEDLLGLTQTERVKIQQRLISLGYLTGRADGIFGPTTRNAISRWQGDNGLDETSYLTAEQVRTLQAQTRI</sequence>
<protein>
    <submittedName>
        <fullName evidence="3">Peptidoglycan-binding protein</fullName>
    </submittedName>
</protein>
<proteinExistence type="predicted"/>
<dbReference type="EMBL" id="JBHLWQ010000143">
    <property type="protein sequence ID" value="MFC0201628.1"/>
    <property type="molecule type" value="Genomic_DNA"/>
</dbReference>
<keyword evidence="1" id="KW-0732">Signal</keyword>
<reference evidence="3 4" key="1">
    <citation type="submission" date="2024-09" db="EMBL/GenBank/DDBJ databases">
        <authorList>
            <person name="Sun Q."/>
            <person name="Mori K."/>
        </authorList>
    </citation>
    <scope>NUCLEOTIDE SEQUENCE [LARGE SCALE GENOMIC DNA]</scope>
    <source>
        <strain evidence="3 4">CCM 7904</strain>
    </source>
</reference>
<feature type="domain" description="Peptidoglycan binding-like" evidence="2">
    <location>
        <begin position="196"/>
        <end position="248"/>
    </location>
</feature>